<feature type="domain" description="Heterokaryon incompatibility" evidence="1">
    <location>
        <begin position="213"/>
        <end position="322"/>
    </location>
</feature>
<organism evidence="2">
    <name type="scientific">Fusarium oxysporum f. sp. melonis 26406</name>
    <dbReference type="NCBI Taxonomy" id="1089452"/>
    <lineage>
        <taxon>Eukaryota</taxon>
        <taxon>Fungi</taxon>
        <taxon>Dikarya</taxon>
        <taxon>Ascomycota</taxon>
        <taxon>Pezizomycotina</taxon>
        <taxon>Sordariomycetes</taxon>
        <taxon>Hypocreomycetidae</taxon>
        <taxon>Hypocreales</taxon>
        <taxon>Nectriaceae</taxon>
        <taxon>Fusarium</taxon>
        <taxon>Fusarium oxysporum species complex</taxon>
    </lineage>
</organism>
<dbReference type="VEuPathDB" id="FungiDB:FOMG_19243"/>
<dbReference type="EMBL" id="KI980457">
    <property type="protein sequence ID" value="EXK24012.1"/>
    <property type="molecule type" value="Genomic_DNA"/>
</dbReference>
<dbReference type="HOGENOM" id="CLU_813921_0_0_1"/>
<accession>W9Z5Z2</accession>
<dbReference type="AlphaFoldDB" id="W9Z5Z2"/>
<sequence>MDEPQAVPALLWGFSASAICSDGVWGEKLTDGQRSPLSAFRDSSGKGCAACTMILEVIDEFCPGWTSHAVDNKEIYLYYGFYGIPTERSGMTSEPFAVYFGPSEGELRFSRHKVSFQLLYQTADEHLFCPGYCGSTSHSEADLLKSSLRIVEDTRSGAAFDRISRWLSHCLETDECCRIPDSQFKPKRLMYVGLPHEDQNKLCLVEPKDPAVYACLSYCWGTDLDGVLTTTVENLSTHMKQIDEAALPKSVSDAVFVCRNIGIPHLWVDSLCIVQNSSEDWAQQSSVMAEIYARSHLTIYAKAAPSCKSGFLGPQRYGRRSWQWPLKTQVPASLGRVSKKK</sequence>
<gene>
    <name evidence="2" type="ORF">FOMG_19243</name>
</gene>
<dbReference type="PANTHER" id="PTHR33112">
    <property type="entry name" value="DOMAIN PROTEIN, PUTATIVE-RELATED"/>
    <property type="match status" value="1"/>
</dbReference>
<protein>
    <recommendedName>
        <fullName evidence="1">Heterokaryon incompatibility domain-containing protein</fullName>
    </recommendedName>
</protein>
<proteinExistence type="predicted"/>
<name>W9Z5Z2_FUSOX</name>
<dbReference type="OrthoDB" id="5125733at2759"/>
<evidence type="ECO:0000259" key="1">
    <source>
        <dbReference type="Pfam" id="PF06985"/>
    </source>
</evidence>
<dbReference type="Proteomes" id="UP000030703">
    <property type="component" value="Unassembled WGS sequence"/>
</dbReference>
<dbReference type="PANTHER" id="PTHR33112:SF16">
    <property type="entry name" value="HETEROKARYON INCOMPATIBILITY DOMAIN-CONTAINING PROTEIN"/>
    <property type="match status" value="1"/>
</dbReference>
<reference evidence="2" key="2">
    <citation type="submission" date="2014-02" db="EMBL/GenBank/DDBJ databases">
        <title>Annotation of the Genome Sequence of Fusarium oxysporum f. sp. melonis 26406.</title>
        <authorList>
            <consortium name="The Broad Institute Genomics Platform"/>
            <person name="Ma L.-J."/>
            <person name="Corby-Kistler H."/>
            <person name="Broz K."/>
            <person name="Gale L.R."/>
            <person name="Jonkers W."/>
            <person name="O'Donnell K."/>
            <person name="Ploetz R."/>
            <person name="Steinberg C."/>
            <person name="Schwartz D.C."/>
            <person name="VanEtten H."/>
            <person name="Zhou S."/>
            <person name="Young S.K."/>
            <person name="Zeng Q."/>
            <person name="Gargeya S."/>
            <person name="Fitzgerald M."/>
            <person name="Abouelleil A."/>
            <person name="Alvarado L."/>
            <person name="Chapman S.B."/>
            <person name="Gainer-Dewar J."/>
            <person name="Goldberg J."/>
            <person name="Griggs A."/>
            <person name="Gujja S."/>
            <person name="Hansen M."/>
            <person name="Howarth C."/>
            <person name="Imamovic A."/>
            <person name="Ireland A."/>
            <person name="Larimer J."/>
            <person name="McCowan C."/>
            <person name="Murphy C."/>
            <person name="Pearson M."/>
            <person name="Poon T.W."/>
            <person name="Priest M."/>
            <person name="Roberts A."/>
            <person name="Saif S."/>
            <person name="Shea T."/>
            <person name="Sykes S."/>
            <person name="Wortman J."/>
            <person name="Nusbaum C."/>
            <person name="Birren B."/>
        </authorList>
    </citation>
    <scope>NUCLEOTIDE SEQUENCE</scope>
    <source>
        <strain evidence="2">26406</strain>
    </source>
</reference>
<dbReference type="Pfam" id="PF06985">
    <property type="entry name" value="HET"/>
    <property type="match status" value="1"/>
</dbReference>
<evidence type="ECO:0000313" key="2">
    <source>
        <dbReference type="EMBL" id="EXK24012.1"/>
    </source>
</evidence>
<reference evidence="2" key="1">
    <citation type="submission" date="2012-04" db="EMBL/GenBank/DDBJ databases">
        <title>The Genome Sequence of Fusarium oxysporum melonis.</title>
        <authorList>
            <consortium name="The Broad Institute Genome Sequencing Platform"/>
            <person name="Ma L.-J."/>
            <person name="Gale L.R."/>
            <person name="Schwartz D.C."/>
            <person name="Zhou S."/>
            <person name="Corby-Kistler H."/>
            <person name="Young S.K."/>
            <person name="Zeng Q."/>
            <person name="Gargeya S."/>
            <person name="Fitzgerald M."/>
            <person name="Haas B."/>
            <person name="Abouelleil A."/>
            <person name="Alvarado L."/>
            <person name="Arachchi H.M."/>
            <person name="Berlin A."/>
            <person name="Brown A."/>
            <person name="Chapman S.B."/>
            <person name="Chen Z."/>
            <person name="Dunbar C."/>
            <person name="Freedman E."/>
            <person name="Gearin G."/>
            <person name="Goldberg J."/>
            <person name="Griggs A."/>
            <person name="Gujja S."/>
            <person name="Heiman D."/>
            <person name="Howarth C."/>
            <person name="Larson L."/>
            <person name="Lui A."/>
            <person name="MacDonald P.J.P."/>
            <person name="Montmayeur A."/>
            <person name="Murphy C."/>
            <person name="Neiman D."/>
            <person name="Pearson M."/>
            <person name="Priest M."/>
            <person name="Roberts A."/>
            <person name="Saif S."/>
            <person name="Shea T."/>
            <person name="Shenoy N."/>
            <person name="Sisk P."/>
            <person name="Stolte C."/>
            <person name="Sykes S."/>
            <person name="Wortman J."/>
            <person name="Nusbaum C."/>
            <person name="Birren B."/>
        </authorList>
    </citation>
    <scope>NUCLEOTIDE SEQUENCE</scope>
    <source>
        <strain evidence="2">26406</strain>
    </source>
</reference>
<dbReference type="InterPro" id="IPR010730">
    <property type="entry name" value="HET"/>
</dbReference>